<evidence type="ECO:0000313" key="3">
    <source>
        <dbReference type="EMBL" id="KAL1609473.1"/>
    </source>
</evidence>
<dbReference type="InterPro" id="IPR029058">
    <property type="entry name" value="AB_hydrolase_fold"/>
</dbReference>
<accession>A0ABR3RYG9</accession>
<dbReference type="PANTHER" id="PTHR48081:SF3">
    <property type="entry name" value="ALPHA_BETA HYDROLASE FOLD-3 DOMAIN-CONTAINING PROTEIN"/>
    <property type="match status" value="1"/>
</dbReference>
<name>A0ABR3RYG9_9PLEO</name>
<dbReference type="InterPro" id="IPR013094">
    <property type="entry name" value="AB_hydrolase_3"/>
</dbReference>
<dbReference type="Gene3D" id="3.40.50.1820">
    <property type="entry name" value="alpha/beta hydrolase"/>
    <property type="match status" value="1"/>
</dbReference>
<dbReference type="EMBL" id="JAKIXB020000003">
    <property type="protein sequence ID" value="KAL1609473.1"/>
    <property type="molecule type" value="Genomic_DNA"/>
</dbReference>
<evidence type="ECO:0000313" key="4">
    <source>
        <dbReference type="Proteomes" id="UP001521222"/>
    </source>
</evidence>
<keyword evidence="1" id="KW-0378">Hydrolase</keyword>
<dbReference type="Proteomes" id="UP001521222">
    <property type="component" value="Unassembled WGS sequence"/>
</dbReference>
<protein>
    <recommendedName>
        <fullName evidence="2">Alpha/beta hydrolase fold-3 domain-containing protein</fullName>
    </recommendedName>
</protein>
<gene>
    <name evidence="3" type="ORF">SLS59_000978</name>
</gene>
<dbReference type="InterPro" id="IPR050300">
    <property type="entry name" value="GDXG_lipolytic_enzyme"/>
</dbReference>
<feature type="domain" description="Alpha/beta hydrolase fold-3" evidence="2">
    <location>
        <begin position="49"/>
        <end position="291"/>
    </location>
</feature>
<proteinExistence type="predicted"/>
<dbReference type="SUPFAM" id="SSF53474">
    <property type="entry name" value="alpha/beta-Hydrolases"/>
    <property type="match status" value="1"/>
</dbReference>
<comment type="caution">
    <text evidence="3">The sequence shown here is derived from an EMBL/GenBank/DDBJ whole genome shotgun (WGS) entry which is preliminary data.</text>
</comment>
<reference evidence="3 4" key="1">
    <citation type="submission" date="2024-02" db="EMBL/GenBank/DDBJ databases">
        <title>De novo assembly and annotation of 12 fungi associated with fruit tree decline syndrome in Ontario, Canada.</title>
        <authorList>
            <person name="Sulman M."/>
            <person name="Ellouze W."/>
            <person name="Ilyukhin E."/>
        </authorList>
    </citation>
    <scope>NUCLEOTIDE SEQUENCE [LARGE SCALE GENOMIC DNA]</scope>
    <source>
        <strain evidence="3 4">M97-236</strain>
    </source>
</reference>
<evidence type="ECO:0000259" key="2">
    <source>
        <dbReference type="Pfam" id="PF07859"/>
    </source>
</evidence>
<organism evidence="3 4">
    <name type="scientific">Nothophoma quercina</name>
    <dbReference type="NCBI Taxonomy" id="749835"/>
    <lineage>
        <taxon>Eukaryota</taxon>
        <taxon>Fungi</taxon>
        <taxon>Dikarya</taxon>
        <taxon>Ascomycota</taxon>
        <taxon>Pezizomycotina</taxon>
        <taxon>Dothideomycetes</taxon>
        <taxon>Pleosporomycetidae</taxon>
        <taxon>Pleosporales</taxon>
        <taxon>Pleosporineae</taxon>
        <taxon>Didymellaceae</taxon>
        <taxon>Nothophoma</taxon>
    </lineage>
</organism>
<evidence type="ECO:0000256" key="1">
    <source>
        <dbReference type="ARBA" id="ARBA00022801"/>
    </source>
</evidence>
<sequence length="316" mass="35763">MAPLDDNTPETRFDSFNIYRTSYKVINNHPIDVGILVPKTLSPGKHPILVKFHGGGLVTGDCLYAPWFAAYFVPFIHRTNSIVVCPNYRLVPEHNGTEILSDLGDFWTWFRLGGLTSYLSSEGLNMDLDFDRVLASGDSAGGYMALMSGLLQPRGTIKAILVQYPMTDSLRREPSEAFIDLPSPPASLVDEHMKTVQPGAVVSSCMPPARMDLSYVLSAYGRYLEFFGGDEMMWPLYLIEEKRWLPPTWIHHGDVDTAVSVEDSKAFVTKCKEIRGLEVRLEVLEGKDHGFDTQAKEDEKLWLKEGLRWVEEKWLW</sequence>
<keyword evidence="4" id="KW-1185">Reference proteome</keyword>
<dbReference type="Pfam" id="PF07859">
    <property type="entry name" value="Abhydrolase_3"/>
    <property type="match status" value="1"/>
</dbReference>
<dbReference type="PANTHER" id="PTHR48081">
    <property type="entry name" value="AB HYDROLASE SUPERFAMILY PROTEIN C4A8.06C"/>
    <property type="match status" value="1"/>
</dbReference>